<accession>A0A445LAX3</accession>
<dbReference type="Pfam" id="PF03101">
    <property type="entry name" value="FAR1"/>
    <property type="match status" value="1"/>
</dbReference>
<gene>
    <name evidence="2" type="ORF">D0Y65_006900</name>
</gene>
<keyword evidence="3" id="KW-1185">Reference proteome</keyword>
<name>A0A445LAX3_GLYSO</name>
<feature type="domain" description="FAR1" evidence="1">
    <location>
        <begin position="25"/>
        <end position="112"/>
    </location>
</feature>
<sequence>MTKENGDWKPKSDLEFEDVEEAWELWSKYGEKVDFGVRKQFKNKRKEDGVITSCRYVCYKEGIRKLNKRNGQATKHRAETKTNCSVRIGLSLGKNGKYIIHEFAEKHNHPLQLSKTTHMFASYRKITQASWLSNAIFLATIIKESFIFFHAYHMDIDEQITNVFWADAKMVLDYGYFGNVVSLDATYGSIQLGMRSTQLSEKAKWASCYMKEAFNLGCEVTSDVSPSKEYCQLVEESIDVVCKKIKELRLQAQCTDKNKDGVIALVINDDTKSKGFKQRPSIKRHNQKHLKSWPELQLKKKKKALTRGQSQSQTSKALLLRFVTCHRAWCNSATTNSGGTATRRSNKEVTTMFEQWVVEHGKVYNTLSEDCLDLNALSLFYFN</sequence>
<evidence type="ECO:0000259" key="1">
    <source>
        <dbReference type="Pfam" id="PF03101"/>
    </source>
</evidence>
<dbReference type="PANTHER" id="PTHR47718:SF2">
    <property type="entry name" value="PROTEIN FAR1-RELATED SEQUENCE 5-LIKE"/>
    <property type="match status" value="1"/>
</dbReference>
<dbReference type="Proteomes" id="UP000289340">
    <property type="component" value="Chromosome 3"/>
</dbReference>
<proteinExistence type="predicted"/>
<comment type="caution">
    <text evidence="2">The sequence shown here is derived from an EMBL/GenBank/DDBJ whole genome shotgun (WGS) entry which is preliminary data.</text>
</comment>
<dbReference type="PANTHER" id="PTHR47718">
    <property type="entry name" value="OS01G0519700 PROTEIN"/>
    <property type="match status" value="1"/>
</dbReference>
<evidence type="ECO:0000313" key="2">
    <source>
        <dbReference type="EMBL" id="RZC20238.1"/>
    </source>
</evidence>
<protein>
    <submittedName>
        <fullName evidence="2">Protein FAR1-RELATED SEQUENCE 5</fullName>
    </submittedName>
</protein>
<evidence type="ECO:0000313" key="3">
    <source>
        <dbReference type="Proteomes" id="UP000289340"/>
    </source>
</evidence>
<dbReference type="InterPro" id="IPR004330">
    <property type="entry name" value="FAR1_DNA_bnd_dom"/>
</dbReference>
<reference evidence="2 3" key="1">
    <citation type="submission" date="2018-09" db="EMBL/GenBank/DDBJ databases">
        <title>A high-quality reference genome of wild soybean provides a powerful tool to mine soybean genomes.</title>
        <authorList>
            <person name="Xie M."/>
            <person name="Chung C.Y.L."/>
            <person name="Li M.-W."/>
            <person name="Wong F.-L."/>
            <person name="Chan T.-F."/>
            <person name="Lam H.-M."/>
        </authorList>
    </citation>
    <scope>NUCLEOTIDE SEQUENCE [LARGE SCALE GENOMIC DNA]</scope>
    <source>
        <strain evidence="3">cv. W05</strain>
        <tissue evidence="2">Hypocotyl of etiolated seedlings</tissue>
    </source>
</reference>
<dbReference type="AlphaFoldDB" id="A0A445LAX3"/>
<organism evidence="2 3">
    <name type="scientific">Glycine soja</name>
    <name type="common">Wild soybean</name>
    <dbReference type="NCBI Taxonomy" id="3848"/>
    <lineage>
        <taxon>Eukaryota</taxon>
        <taxon>Viridiplantae</taxon>
        <taxon>Streptophyta</taxon>
        <taxon>Embryophyta</taxon>
        <taxon>Tracheophyta</taxon>
        <taxon>Spermatophyta</taxon>
        <taxon>Magnoliopsida</taxon>
        <taxon>eudicotyledons</taxon>
        <taxon>Gunneridae</taxon>
        <taxon>Pentapetalae</taxon>
        <taxon>rosids</taxon>
        <taxon>fabids</taxon>
        <taxon>Fabales</taxon>
        <taxon>Fabaceae</taxon>
        <taxon>Papilionoideae</taxon>
        <taxon>50 kb inversion clade</taxon>
        <taxon>NPAAA clade</taxon>
        <taxon>indigoferoid/millettioid clade</taxon>
        <taxon>Phaseoleae</taxon>
        <taxon>Glycine</taxon>
        <taxon>Glycine subgen. Soja</taxon>
    </lineage>
</organism>
<dbReference type="EMBL" id="QZWG01000003">
    <property type="protein sequence ID" value="RZC20238.1"/>
    <property type="molecule type" value="Genomic_DNA"/>
</dbReference>